<dbReference type="OrthoDB" id="189226at2759"/>
<keyword evidence="7" id="KW-1185">Reference proteome</keyword>
<dbReference type="InterPro" id="IPR002123">
    <property type="entry name" value="Plipid/glycerol_acylTrfase"/>
</dbReference>
<keyword evidence="4" id="KW-1133">Transmembrane helix</keyword>
<evidence type="ECO:0000256" key="2">
    <source>
        <dbReference type="ARBA" id="ARBA00022679"/>
    </source>
</evidence>
<dbReference type="Pfam" id="PF01553">
    <property type="entry name" value="Acyltransferase"/>
    <property type="match status" value="1"/>
</dbReference>
<dbReference type="InterPro" id="IPR032098">
    <property type="entry name" value="Acyltransf_C"/>
</dbReference>
<dbReference type="SUPFAM" id="SSF69593">
    <property type="entry name" value="Glycerol-3-phosphate (1)-acyltransferase"/>
    <property type="match status" value="1"/>
</dbReference>
<reference evidence="6 7" key="1">
    <citation type="submission" date="2016-07" db="EMBL/GenBank/DDBJ databases">
        <title>Pervasive Adenine N6-methylation of Active Genes in Fungi.</title>
        <authorList>
            <consortium name="DOE Joint Genome Institute"/>
            <person name="Mondo S.J."/>
            <person name="Dannebaum R.O."/>
            <person name="Kuo R.C."/>
            <person name="Labutti K."/>
            <person name="Haridas S."/>
            <person name="Kuo A."/>
            <person name="Salamov A."/>
            <person name="Ahrendt S.R."/>
            <person name="Lipzen A."/>
            <person name="Sullivan W."/>
            <person name="Andreopoulos W.B."/>
            <person name="Clum A."/>
            <person name="Lindquist E."/>
            <person name="Daum C."/>
            <person name="Ramamoorthy G.K."/>
            <person name="Gryganskyi A."/>
            <person name="Culley D."/>
            <person name="Magnuson J.K."/>
            <person name="James T.Y."/>
            <person name="O'Malley M.A."/>
            <person name="Stajich J.E."/>
            <person name="Spatafora J.W."/>
            <person name="Visel A."/>
            <person name="Grigoriev I.V."/>
        </authorList>
    </citation>
    <scope>NUCLEOTIDE SEQUENCE [LARGE SCALE GENOMIC DNA]</scope>
    <source>
        <strain evidence="6 7">PL171</strain>
    </source>
</reference>
<dbReference type="SMART" id="SM00563">
    <property type="entry name" value="PlsC"/>
    <property type="match status" value="1"/>
</dbReference>
<evidence type="ECO:0000313" key="7">
    <source>
        <dbReference type="Proteomes" id="UP000193411"/>
    </source>
</evidence>
<dbReference type="GO" id="GO:0003841">
    <property type="term" value="F:1-acylglycerol-3-phosphate O-acyltransferase activity"/>
    <property type="evidence" value="ECO:0007669"/>
    <property type="project" value="TreeGrafter"/>
</dbReference>
<comment type="similarity">
    <text evidence="1">Belongs to the 1-acyl-sn-glycerol-3-phosphate acyltransferase family.</text>
</comment>
<dbReference type="Proteomes" id="UP000193411">
    <property type="component" value="Unassembled WGS sequence"/>
</dbReference>
<sequence length="338" mass="38303">MAHAQSSLVSSTAKYARRLLHVVLYGTAMGTIALTSNVVQVVTLLLYPFSRRAVARINAKICEVIWRTIDFAMERHNKAQITFSGDITSIPVNEQPVLLSPNPKLNAIESAIVISNHCAAMDWALINAVAMRRGMLAHCKYFVKASMQWVPFFGPGMRLAGFPYLSRNWAADNKKIEAVFHVLKSDKLPCWLISFLEGTRITPKKLAESQAFSRSKNLPVFENVMYPRKKGFVATLQALRDSHVRYVYDVTLAYLHVPSGQVNAQYPDLLVIHTDDLSKEWAFHVHVDRIAIEDIPVEDEAVGKWIEERWKVKDQRLAAYKANWPKIGKDGVYSLPFY</sequence>
<dbReference type="EMBL" id="MCFL01000032">
    <property type="protein sequence ID" value="ORZ33930.1"/>
    <property type="molecule type" value="Genomic_DNA"/>
</dbReference>
<name>A0A1Y2HH49_9FUNG</name>
<feature type="transmembrane region" description="Helical" evidence="4">
    <location>
        <begin position="22"/>
        <end position="47"/>
    </location>
</feature>
<keyword evidence="3 6" id="KW-0012">Acyltransferase</keyword>
<protein>
    <submittedName>
        <fullName evidence="6">Acyltransferase-domain-containing protein</fullName>
    </submittedName>
</protein>
<evidence type="ECO:0000256" key="4">
    <source>
        <dbReference type="SAM" id="Phobius"/>
    </source>
</evidence>
<evidence type="ECO:0000259" key="5">
    <source>
        <dbReference type="SMART" id="SM00563"/>
    </source>
</evidence>
<dbReference type="PANTHER" id="PTHR10983">
    <property type="entry name" value="1-ACYLGLYCEROL-3-PHOSPHATE ACYLTRANSFERASE-RELATED"/>
    <property type="match status" value="1"/>
</dbReference>
<keyword evidence="4" id="KW-0472">Membrane</keyword>
<accession>A0A1Y2HH49</accession>
<dbReference type="PANTHER" id="PTHR10983:SF24">
    <property type="entry name" value="1-ACYLGLYCEROL-3-PHOSPHATE O-ACYLTRANSFERASE 3, ISOFORM E-RELATED"/>
    <property type="match status" value="1"/>
</dbReference>
<organism evidence="6 7">
    <name type="scientific">Catenaria anguillulae PL171</name>
    <dbReference type="NCBI Taxonomy" id="765915"/>
    <lineage>
        <taxon>Eukaryota</taxon>
        <taxon>Fungi</taxon>
        <taxon>Fungi incertae sedis</taxon>
        <taxon>Blastocladiomycota</taxon>
        <taxon>Blastocladiomycetes</taxon>
        <taxon>Blastocladiales</taxon>
        <taxon>Catenariaceae</taxon>
        <taxon>Catenaria</taxon>
    </lineage>
</organism>
<dbReference type="Pfam" id="PF16076">
    <property type="entry name" value="Acyltransf_C"/>
    <property type="match status" value="1"/>
</dbReference>
<feature type="domain" description="Phospholipid/glycerol acyltransferase" evidence="5">
    <location>
        <begin position="111"/>
        <end position="233"/>
    </location>
</feature>
<evidence type="ECO:0000313" key="6">
    <source>
        <dbReference type="EMBL" id="ORZ33930.1"/>
    </source>
</evidence>
<dbReference type="CDD" id="cd07990">
    <property type="entry name" value="LPLAT_LCLAT1-like"/>
    <property type="match status" value="1"/>
</dbReference>
<dbReference type="AlphaFoldDB" id="A0A1Y2HH49"/>
<comment type="caution">
    <text evidence="6">The sequence shown here is derived from an EMBL/GenBank/DDBJ whole genome shotgun (WGS) entry which is preliminary data.</text>
</comment>
<keyword evidence="2 6" id="KW-0808">Transferase</keyword>
<proteinExistence type="inferred from homology"/>
<evidence type="ECO:0000256" key="1">
    <source>
        <dbReference type="ARBA" id="ARBA00008655"/>
    </source>
</evidence>
<evidence type="ECO:0000256" key="3">
    <source>
        <dbReference type="ARBA" id="ARBA00023315"/>
    </source>
</evidence>
<dbReference type="GO" id="GO:0012505">
    <property type="term" value="C:endomembrane system"/>
    <property type="evidence" value="ECO:0007669"/>
    <property type="project" value="TreeGrafter"/>
</dbReference>
<dbReference type="STRING" id="765915.A0A1Y2HH49"/>
<gene>
    <name evidence="6" type="ORF">BCR44DRAFT_1437324</name>
</gene>
<keyword evidence="4" id="KW-0812">Transmembrane</keyword>